<dbReference type="Pfam" id="PF05695">
    <property type="entry name" value="Ycf2"/>
    <property type="match status" value="1"/>
</dbReference>
<protein>
    <recommendedName>
        <fullName evidence="1">Ycf2 N-terminal domain-containing protein</fullName>
    </recommendedName>
</protein>
<accession>A0AA88QN43</accession>
<evidence type="ECO:0000259" key="1">
    <source>
        <dbReference type="Pfam" id="PF05695"/>
    </source>
</evidence>
<name>A0AA88QN43_9ASTE</name>
<feature type="domain" description="Ycf2 N-terminal" evidence="1">
    <location>
        <begin position="16"/>
        <end position="52"/>
    </location>
</feature>
<reference evidence="2" key="1">
    <citation type="submission" date="2022-12" db="EMBL/GenBank/DDBJ databases">
        <title>Draft genome assemblies for two species of Escallonia (Escalloniales).</title>
        <authorList>
            <person name="Chanderbali A."/>
            <person name="Dervinis C."/>
            <person name="Anghel I."/>
            <person name="Soltis D."/>
            <person name="Soltis P."/>
            <person name="Zapata F."/>
        </authorList>
    </citation>
    <scope>NUCLEOTIDE SEQUENCE</scope>
    <source>
        <strain evidence="2">UCBG92.1500</strain>
        <tissue evidence="2">Leaf</tissue>
    </source>
</reference>
<organism evidence="2 3">
    <name type="scientific">Escallonia rubra</name>
    <dbReference type="NCBI Taxonomy" id="112253"/>
    <lineage>
        <taxon>Eukaryota</taxon>
        <taxon>Viridiplantae</taxon>
        <taxon>Streptophyta</taxon>
        <taxon>Embryophyta</taxon>
        <taxon>Tracheophyta</taxon>
        <taxon>Spermatophyta</taxon>
        <taxon>Magnoliopsida</taxon>
        <taxon>eudicotyledons</taxon>
        <taxon>Gunneridae</taxon>
        <taxon>Pentapetalae</taxon>
        <taxon>asterids</taxon>
        <taxon>campanulids</taxon>
        <taxon>Escalloniales</taxon>
        <taxon>Escalloniaceae</taxon>
        <taxon>Escallonia</taxon>
    </lineage>
</organism>
<comment type="caution">
    <text evidence="2">The sequence shown here is derived from an EMBL/GenBank/DDBJ whole genome shotgun (WGS) entry which is preliminary data.</text>
</comment>
<evidence type="ECO:0000313" key="3">
    <source>
        <dbReference type="Proteomes" id="UP001187471"/>
    </source>
</evidence>
<keyword evidence="3" id="KW-1185">Reference proteome</keyword>
<dbReference type="EMBL" id="JAVXUO010002461">
    <property type="protein sequence ID" value="KAK2973053.1"/>
    <property type="molecule type" value="Genomic_DNA"/>
</dbReference>
<dbReference type="AlphaFoldDB" id="A0AA88QN43"/>
<sequence>MTKFGKREGKAPDAFDSVLFKRSENKEVVNISKIITYLQTTISTQPISSYPDLIWFRRMNRSSTLASVLSQKEDDRYPNQKVPLPPERIEDINQFATYFDMRHS</sequence>
<gene>
    <name evidence="2" type="ORF">RJ640_005420</name>
</gene>
<dbReference type="Proteomes" id="UP001187471">
    <property type="component" value="Unassembled WGS sequence"/>
</dbReference>
<dbReference type="InterPro" id="IPR056777">
    <property type="entry name" value="Ycf2_N"/>
</dbReference>
<proteinExistence type="predicted"/>
<evidence type="ECO:0000313" key="2">
    <source>
        <dbReference type="EMBL" id="KAK2973053.1"/>
    </source>
</evidence>